<proteinExistence type="predicted"/>
<organism evidence="2 3">
    <name type="scientific">Flavobacterium beibuense</name>
    <dbReference type="NCBI Taxonomy" id="657326"/>
    <lineage>
        <taxon>Bacteria</taxon>
        <taxon>Pseudomonadati</taxon>
        <taxon>Bacteroidota</taxon>
        <taxon>Flavobacteriia</taxon>
        <taxon>Flavobacteriales</taxon>
        <taxon>Flavobacteriaceae</taxon>
        <taxon>Flavobacterium</taxon>
    </lineage>
</organism>
<dbReference type="AlphaFoldDB" id="A0A444W6H0"/>
<reference evidence="2 3" key="1">
    <citation type="submission" date="2014-12" db="EMBL/GenBank/DDBJ databases">
        <title>Genome sequence of Flavobacterium beibuense RSKm HC5.</title>
        <authorList>
            <person name="Kim J.F."/>
            <person name="Song J.Y."/>
            <person name="Kwak M.-J."/>
            <person name="Lee S.-W."/>
        </authorList>
    </citation>
    <scope>NUCLEOTIDE SEQUENCE [LARGE SCALE GENOMIC DNA]</scope>
    <source>
        <strain evidence="2 3">RSKm HC5</strain>
    </source>
</reference>
<gene>
    <name evidence="2" type="ORF">NU09_2833</name>
</gene>
<accession>A0A444W6H0</accession>
<name>A0A444W6H0_9FLAO</name>
<protein>
    <recommendedName>
        <fullName evidence="4">Lipocalin-like domain-containing protein</fullName>
    </recommendedName>
</protein>
<feature type="signal peptide" evidence="1">
    <location>
        <begin position="1"/>
        <end position="17"/>
    </location>
</feature>
<evidence type="ECO:0000313" key="2">
    <source>
        <dbReference type="EMBL" id="RYJ41459.1"/>
    </source>
</evidence>
<dbReference type="RefSeq" id="WP_129751922.1">
    <property type="nucleotide sequence ID" value="NZ_JUIW01000010.1"/>
</dbReference>
<feature type="chain" id="PRO_5019210367" description="Lipocalin-like domain-containing protein" evidence="1">
    <location>
        <begin position="18"/>
        <end position="168"/>
    </location>
</feature>
<keyword evidence="1" id="KW-0732">Signal</keyword>
<dbReference type="EMBL" id="JUIW01000010">
    <property type="protein sequence ID" value="RYJ41459.1"/>
    <property type="molecule type" value="Genomic_DNA"/>
</dbReference>
<dbReference type="Proteomes" id="UP000289775">
    <property type="component" value="Unassembled WGS sequence"/>
</dbReference>
<comment type="caution">
    <text evidence="2">The sequence shown here is derived from an EMBL/GenBank/DDBJ whole genome shotgun (WGS) entry which is preliminary data.</text>
</comment>
<sequence length="168" mass="19205">MKNITFILLLFSLASFAQTDYVLPNEEAVFSFQTEKGKQMMLAKDVDDEYMVYRFGTVNKIELESKREKTADGFSGFKYSGYARHGGPENEGMMLDYLAFTNGDYKYVIYKTYYSVPDETAAGVKVYSLKSDELITDIKADNVTVKGTIHIFRDNGLISYDEENILYD</sequence>
<keyword evidence="3" id="KW-1185">Reference proteome</keyword>
<evidence type="ECO:0008006" key="4">
    <source>
        <dbReference type="Google" id="ProtNLM"/>
    </source>
</evidence>
<evidence type="ECO:0000256" key="1">
    <source>
        <dbReference type="SAM" id="SignalP"/>
    </source>
</evidence>
<dbReference type="OrthoDB" id="673145at2"/>
<evidence type="ECO:0000313" key="3">
    <source>
        <dbReference type="Proteomes" id="UP000289775"/>
    </source>
</evidence>